<evidence type="ECO:0000256" key="3">
    <source>
        <dbReference type="ARBA" id="ARBA00004721"/>
    </source>
</evidence>
<keyword evidence="15" id="KW-0732">Signal</keyword>
<evidence type="ECO:0000256" key="10">
    <source>
        <dbReference type="ARBA" id="ARBA00023004"/>
    </source>
</evidence>
<evidence type="ECO:0000256" key="8">
    <source>
        <dbReference type="ARBA" id="ARBA00022989"/>
    </source>
</evidence>
<keyword evidence="17" id="KW-1185">Reference proteome</keyword>
<keyword evidence="9 14" id="KW-0560">Oxidoreductase</keyword>
<keyword evidence="10 13" id="KW-0408">Iron</keyword>
<comment type="subcellular location">
    <subcellularLocation>
        <location evidence="2">Membrane</location>
    </subcellularLocation>
</comment>
<evidence type="ECO:0000256" key="9">
    <source>
        <dbReference type="ARBA" id="ARBA00023002"/>
    </source>
</evidence>
<keyword evidence="12" id="KW-0472">Membrane</keyword>
<evidence type="ECO:0008006" key="18">
    <source>
        <dbReference type="Google" id="ProtNLM"/>
    </source>
</evidence>
<name>A0AAW0CIL4_9AGAR</name>
<feature type="signal peptide" evidence="15">
    <location>
        <begin position="1"/>
        <end position="20"/>
    </location>
</feature>
<dbReference type="EMBL" id="JAYKXP010000043">
    <property type="protein sequence ID" value="KAK7038722.1"/>
    <property type="molecule type" value="Genomic_DNA"/>
</dbReference>
<dbReference type="Gene3D" id="1.10.630.10">
    <property type="entry name" value="Cytochrome P450"/>
    <property type="match status" value="1"/>
</dbReference>
<comment type="caution">
    <text evidence="16">The sequence shown here is derived from an EMBL/GenBank/DDBJ whole genome shotgun (WGS) entry which is preliminary data.</text>
</comment>
<dbReference type="AlphaFoldDB" id="A0AAW0CIL4"/>
<keyword evidence="11 14" id="KW-0503">Monooxygenase</keyword>
<dbReference type="PANTHER" id="PTHR24305:SF166">
    <property type="entry name" value="CYTOCHROME P450 12A4, MITOCHONDRIAL-RELATED"/>
    <property type="match status" value="1"/>
</dbReference>
<gene>
    <name evidence="16" type="ORF">VNI00_010606</name>
</gene>
<comment type="pathway">
    <text evidence="3">Secondary metabolite biosynthesis; terpenoid biosynthesis.</text>
</comment>
<keyword evidence="6" id="KW-0812">Transmembrane</keyword>
<evidence type="ECO:0000313" key="16">
    <source>
        <dbReference type="EMBL" id="KAK7038722.1"/>
    </source>
</evidence>
<comment type="similarity">
    <text evidence="4 14">Belongs to the cytochrome P450 family.</text>
</comment>
<accession>A0AAW0CIL4</accession>
<organism evidence="16 17">
    <name type="scientific">Paramarasmius palmivorus</name>
    <dbReference type="NCBI Taxonomy" id="297713"/>
    <lineage>
        <taxon>Eukaryota</taxon>
        <taxon>Fungi</taxon>
        <taxon>Dikarya</taxon>
        <taxon>Basidiomycota</taxon>
        <taxon>Agaricomycotina</taxon>
        <taxon>Agaricomycetes</taxon>
        <taxon>Agaricomycetidae</taxon>
        <taxon>Agaricales</taxon>
        <taxon>Marasmiineae</taxon>
        <taxon>Marasmiaceae</taxon>
        <taxon>Paramarasmius</taxon>
    </lineage>
</organism>
<evidence type="ECO:0000256" key="11">
    <source>
        <dbReference type="ARBA" id="ARBA00023033"/>
    </source>
</evidence>
<reference evidence="16 17" key="1">
    <citation type="submission" date="2024-01" db="EMBL/GenBank/DDBJ databases">
        <title>A draft genome for a cacao thread blight-causing isolate of Paramarasmius palmivorus.</title>
        <authorList>
            <person name="Baruah I.K."/>
            <person name="Bukari Y."/>
            <person name="Amoako-Attah I."/>
            <person name="Meinhardt L.W."/>
            <person name="Bailey B.A."/>
            <person name="Cohen S.P."/>
        </authorList>
    </citation>
    <scope>NUCLEOTIDE SEQUENCE [LARGE SCALE GENOMIC DNA]</scope>
    <source>
        <strain evidence="16 17">GH-12</strain>
    </source>
</reference>
<evidence type="ECO:0000313" key="17">
    <source>
        <dbReference type="Proteomes" id="UP001383192"/>
    </source>
</evidence>
<sequence>MEHSTLGLVITALVVVWIHQQRRTSKTVNSVLYKIPGPPNPSWITGEVPEVFSTQPWTFLRTMESYGPTAVYSGFFGAKIIHTFDPKAMYHILIKDQGTYDEMPWFLQINKLLLGEGLMATEGERHRRQKKLLNPAFSTSQLREIVPIFNGVARTLRDTLANKVDDGVCEARSTTINMFSWLSRVAFELFSQAGLGTSFDSLQDEASAHPYSRVMKSVVPYIGRVAGAGGVVILPLLEKFGTPESRLALVKILPFRLFQDGLEYAYYMWDLSTDVVREKKERLFKGSRKEEKDVITTLIHANLNAAQEDQLDEKEIIGQQVSTFSFAAMDTTSSALSRTFDMLSRNPTVQEKLRAEILEAQEKHGAEDLAYDVLVNLPYLEAVCKESLRFANRDCILPLATPITATDGSLITEIPISKGQEIYGSLIGSNRNPQFWGPDADEWKPERWLSPLPSSLIEAKIPGIYSHLMTFSAGPRSCIGSKFSQLEMKTVLAFLLGSFKFTPTGVEIIYHSAGVANPTVKGSLEPRLPLRLEKVPRAT</sequence>
<dbReference type="PROSITE" id="PS00086">
    <property type="entry name" value="CYTOCHROME_P450"/>
    <property type="match status" value="1"/>
</dbReference>
<dbReference type="PRINTS" id="PR00463">
    <property type="entry name" value="EP450I"/>
</dbReference>
<dbReference type="GO" id="GO:0004497">
    <property type="term" value="F:monooxygenase activity"/>
    <property type="evidence" value="ECO:0007669"/>
    <property type="project" value="UniProtKB-KW"/>
</dbReference>
<dbReference type="Pfam" id="PF00067">
    <property type="entry name" value="p450"/>
    <property type="match status" value="1"/>
</dbReference>
<dbReference type="InterPro" id="IPR002401">
    <property type="entry name" value="Cyt_P450_E_grp-I"/>
</dbReference>
<dbReference type="PANTHER" id="PTHR24305">
    <property type="entry name" value="CYTOCHROME P450"/>
    <property type="match status" value="1"/>
</dbReference>
<comment type="cofactor">
    <cofactor evidence="1 13">
        <name>heme</name>
        <dbReference type="ChEBI" id="CHEBI:30413"/>
    </cofactor>
</comment>
<evidence type="ECO:0000256" key="6">
    <source>
        <dbReference type="ARBA" id="ARBA00022692"/>
    </source>
</evidence>
<dbReference type="SUPFAM" id="SSF48264">
    <property type="entry name" value="Cytochrome P450"/>
    <property type="match status" value="1"/>
</dbReference>
<evidence type="ECO:0000256" key="2">
    <source>
        <dbReference type="ARBA" id="ARBA00004370"/>
    </source>
</evidence>
<keyword evidence="7 13" id="KW-0479">Metal-binding</keyword>
<feature type="binding site" description="axial binding residue" evidence="13">
    <location>
        <position position="478"/>
    </location>
    <ligand>
        <name>heme</name>
        <dbReference type="ChEBI" id="CHEBI:30413"/>
    </ligand>
    <ligandPart>
        <name>Fe</name>
        <dbReference type="ChEBI" id="CHEBI:18248"/>
    </ligandPart>
</feature>
<evidence type="ECO:0000256" key="14">
    <source>
        <dbReference type="RuleBase" id="RU000461"/>
    </source>
</evidence>
<evidence type="ECO:0000256" key="5">
    <source>
        <dbReference type="ARBA" id="ARBA00022617"/>
    </source>
</evidence>
<keyword evidence="5 13" id="KW-0349">Heme</keyword>
<feature type="chain" id="PRO_5043519291" description="Cytochrome P450" evidence="15">
    <location>
        <begin position="21"/>
        <end position="539"/>
    </location>
</feature>
<evidence type="ECO:0000256" key="7">
    <source>
        <dbReference type="ARBA" id="ARBA00022723"/>
    </source>
</evidence>
<evidence type="ECO:0000256" key="1">
    <source>
        <dbReference type="ARBA" id="ARBA00001971"/>
    </source>
</evidence>
<dbReference type="GO" id="GO:0020037">
    <property type="term" value="F:heme binding"/>
    <property type="evidence" value="ECO:0007669"/>
    <property type="project" value="InterPro"/>
</dbReference>
<proteinExistence type="inferred from homology"/>
<dbReference type="InterPro" id="IPR017972">
    <property type="entry name" value="Cyt_P450_CS"/>
</dbReference>
<dbReference type="Proteomes" id="UP001383192">
    <property type="component" value="Unassembled WGS sequence"/>
</dbReference>
<dbReference type="GO" id="GO:0016705">
    <property type="term" value="F:oxidoreductase activity, acting on paired donors, with incorporation or reduction of molecular oxygen"/>
    <property type="evidence" value="ECO:0007669"/>
    <property type="project" value="InterPro"/>
</dbReference>
<keyword evidence="8" id="KW-1133">Transmembrane helix</keyword>
<evidence type="ECO:0000256" key="13">
    <source>
        <dbReference type="PIRSR" id="PIRSR602401-1"/>
    </source>
</evidence>
<evidence type="ECO:0000256" key="12">
    <source>
        <dbReference type="ARBA" id="ARBA00023136"/>
    </source>
</evidence>
<evidence type="ECO:0000256" key="4">
    <source>
        <dbReference type="ARBA" id="ARBA00010617"/>
    </source>
</evidence>
<dbReference type="InterPro" id="IPR036396">
    <property type="entry name" value="Cyt_P450_sf"/>
</dbReference>
<protein>
    <recommendedName>
        <fullName evidence="18">Cytochrome P450</fullName>
    </recommendedName>
</protein>
<dbReference type="GO" id="GO:0016020">
    <property type="term" value="C:membrane"/>
    <property type="evidence" value="ECO:0007669"/>
    <property type="project" value="UniProtKB-SubCell"/>
</dbReference>
<dbReference type="GO" id="GO:0005506">
    <property type="term" value="F:iron ion binding"/>
    <property type="evidence" value="ECO:0007669"/>
    <property type="project" value="InterPro"/>
</dbReference>
<dbReference type="InterPro" id="IPR001128">
    <property type="entry name" value="Cyt_P450"/>
</dbReference>
<dbReference type="PRINTS" id="PR00385">
    <property type="entry name" value="P450"/>
</dbReference>
<dbReference type="InterPro" id="IPR050121">
    <property type="entry name" value="Cytochrome_P450_monoxygenase"/>
</dbReference>
<evidence type="ECO:0000256" key="15">
    <source>
        <dbReference type="SAM" id="SignalP"/>
    </source>
</evidence>